<reference evidence="1" key="1">
    <citation type="submission" date="2021-09" db="EMBL/GenBank/DDBJ databases">
        <authorList>
            <consortium name="AG Swart"/>
            <person name="Singh M."/>
            <person name="Singh A."/>
            <person name="Seah K."/>
            <person name="Emmerich C."/>
        </authorList>
    </citation>
    <scope>NUCLEOTIDE SEQUENCE</scope>
    <source>
        <strain evidence="1">ATCC30299</strain>
    </source>
</reference>
<dbReference type="Proteomes" id="UP001162131">
    <property type="component" value="Unassembled WGS sequence"/>
</dbReference>
<protein>
    <submittedName>
        <fullName evidence="1">Uncharacterized protein</fullName>
    </submittedName>
</protein>
<name>A0AAU9IHH2_9CILI</name>
<accession>A0AAU9IHH2</accession>
<evidence type="ECO:0000313" key="2">
    <source>
        <dbReference type="Proteomes" id="UP001162131"/>
    </source>
</evidence>
<dbReference type="AlphaFoldDB" id="A0AAU9IHH2"/>
<dbReference type="EMBL" id="CAJZBQ010000013">
    <property type="protein sequence ID" value="CAG9314914.1"/>
    <property type="molecule type" value="Genomic_DNA"/>
</dbReference>
<organism evidence="1 2">
    <name type="scientific">Blepharisma stoltei</name>
    <dbReference type="NCBI Taxonomy" id="1481888"/>
    <lineage>
        <taxon>Eukaryota</taxon>
        <taxon>Sar</taxon>
        <taxon>Alveolata</taxon>
        <taxon>Ciliophora</taxon>
        <taxon>Postciliodesmatophora</taxon>
        <taxon>Heterotrichea</taxon>
        <taxon>Heterotrichida</taxon>
        <taxon>Blepharismidae</taxon>
        <taxon>Blepharisma</taxon>
    </lineage>
</organism>
<comment type="caution">
    <text evidence="1">The sequence shown here is derived from an EMBL/GenBank/DDBJ whole genome shotgun (WGS) entry which is preliminary data.</text>
</comment>
<sequence length="298" mass="34178">MTNLPEDPRYIDDENYIYLDKDGNAQKMIEVTVHWNPVPKQVILVTVSKNDSLSYLCFRIGEAMEKYSTFSGLTNLRAINLTNNQVLLPKIGTIGDYIKTGDHLTCDIASNDIWIDVQVECSLIQLVISFEIKVSFTIPNETLQYSLVEIVNKVLNTRSVPFQYEESDIQLKKVLIEQQQTEGSQDYKKNAAGPNINRKLAVDLRKGQQVGDELDYLNRYVICSLEKRKKSEFDLSQAANSSHSYTVNDTFNDLTCTFPIRSLKVEPKVYSNPYEMKSHNKIQNESMSRQKMCHCDCF</sequence>
<evidence type="ECO:0000313" key="1">
    <source>
        <dbReference type="EMBL" id="CAG9314914.1"/>
    </source>
</evidence>
<gene>
    <name evidence="1" type="ORF">BSTOLATCC_MIC12695</name>
</gene>
<proteinExistence type="predicted"/>
<keyword evidence="2" id="KW-1185">Reference proteome</keyword>